<evidence type="ECO:0000313" key="2">
    <source>
        <dbReference type="EMBL" id="SHO74274.1"/>
    </source>
</evidence>
<evidence type="ECO:0000256" key="1">
    <source>
        <dbReference type="SAM" id="MobiDB-lite"/>
    </source>
</evidence>
<dbReference type="RefSeq" id="WP_073585234.1">
    <property type="nucleotide sequence ID" value="NZ_CBCSEA010000014.1"/>
</dbReference>
<dbReference type="STRING" id="416016.SAMN05443547_2664"/>
<dbReference type="OrthoDB" id="1115036at2"/>
<accession>A0A1M7ZZI5</accession>
<feature type="region of interest" description="Disordered" evidence="1">
    <location>
        <begin position="44"/>
        <end position="67"/>
    </location>
</feature>
<dbReference type="EMBL" id="FRYK01000007">
    <property type="protein sequence ID" value="SHO74274.1"/>
    <property type="molecule type" value="Genomic_DNA"/>
</dbReference>
<gene>
    <name evidence="2" type="ORF">SAMN05443547_2664</name>
</gene>
<name>A0A1M7ZZI5_9FLAO</name>
<organism evidence="2 3">
    <name type="scientific">Flavobacterium cucumis</name>
    <dbReference type="NCBI Taxonomy" id="416016"/>
    <lineage>
        <taxon>Bacteria</taxon>
        <taxon>Pseudomonadati</taxon>
        <taxon>Bacteroidota</taxon>
        <taxon>Flavobacteriia</taxon>
        <taxon>Flavobacteriales</taxon>
        <taxon>Flavobacteriaceae</taxon>
        <taxon>Flavobacterium</taxon>
    </lineage>
</organism>
<dbReference type="AlphaFoldDB" id="A0A1M7ZZI5"/>
<sequence length="67" mass="7162">MKKYLFLAIVAIGGLATSCTTDNDFPTSKTNLELQEFDYTLMQKDGDTLDEGDTGGQGGSTPIKPSN</sequence>
<dbReference type="PROSITE" id="PS51257">
    <property type="entry name" value="PROKAR_LIPOPROTEIN"/>
    <property type="match status" value="1"/>
</dbReference>
<proteinExistence type="predicted"/>
<evidence type="ECO:0000313" key="3">
    <source>
        <dbReference type="Proteomes" id="UP000184611"/>
    </source>
</evidence>
<protein>
    <submittedName>
        <fullName evidence="2">Uncharacterized protein</fullName>
    </submittedName>
</protein>
<dbReference type="Proteomes" id="UP000184611">
    <property type="component" value="Unassembled WGS sequence"/>
</dbReference>
<reference evidence="3" key="1">
    <citation type="submission" date="2016-12" db="EMBL/GenBank/DDBJ databases">
        <authorList>
            <person name="Varghese N."/>
            <person name="Submissions S."/>
        </authorList>
    </citation>
    <scope>NUCLEOTIDE SEQUENCE [LARGE SCALE GENOMIC DNA]</scope>
    <source>
        <strain evidence="3">DSM 18830</strain>
    </source>
</reference>
<keyword evidence="3" id="KW-1185">Reference proteome</keyword>